<accession>A0AAP0IYV4</accession>
<comment type="caution">
    <text evidence="1">The sequence shown here is derived from an EMBL/GenBank/DDBJ whole genome shotgun (WGS) entry which is preliminary data.</text>
</comment>
<evidence type="ECO:0000313" key="1">
    <source>
        <dbReference type="EMBL" id="KAK9123705.1"/>
    </source>
</evidence>
<evidence type="ECO:0000313" key="2">
    <source>
        <dbReference type="Proteomes" id="UP001417504"/>
    </source>
</evidence>
<organism evidence="1 2">
    <name type="scientific">Stephania japonica</name>
    <dbReference type="NCBI Taxonomy" id="461633"/>
    <lineage>
        <taxon>Eukaryota</taxon>
        <taxon>Viridiplantae</taxon>
        <taxon>Streptophyta</taxon>
        <taxon>Embryophyta</taxon>
        <taxon>Tracheophyta</taxon>
        <taxon>Spermatophyta</taxon>
        <taxon>Magnoliopsida</taxon>
        <taxon>Ranunculales</taxon>
        <taxon>Menispermaceae</taxon>
        <taxon>Menispermoideae</taxon>
        <taxon>Cissampelideae</taxon>
        <taxon>Stephania</taxon>
    </lineage>
</organism>
<keyword evidence="2" id="KW-1185">Reference proteome</keyword>
<dbReference type="Proteomes" id="UP001417504">
    <property type="component" value="Unassembled WGS sequence"/>
</dbReference>
<dbReference type="AlphaFoldDB" id="A0AAP0IYV4"/>
<reference evidence="1 2" key="1">
    <citation type="submission" date="2024-01" db="EMBL/GenBank/DDBJ databases">
        <title>Genome assemblies of Stephania.</title>
        <authorList>
            <person name="Yang L."/>
        </authorList>
    </citation>
    <scope>NUCLEOTIDE SEQUENCE [LARGE SCALE GENOMIC DNA]</scope>
    <source>
        <strain evidence="1">QJT</strain>
        <tissue evidence="1">Leaf</tissue>
    </source>
</reference>
<sequence length="250" mass="28475">MGLHWTYTIEAHYPHFIFFLTETPVTLSSSLPPPIFAGRVLGKPRLMVMAEGIPTVCNLHISRFDGLQWVYTIQKLGDTVWVHQTEEEQLEAIFTVVNLRLKMLHSALIAYISGDLRQSIAWEIMDLHWTYTIEAHYPHFIFFLTATPVTISSSSPPPRFTGRVLDEPRRMVMARGIPTVCNLHISRFGGLQWVYTLQKLGDTVWVHQTEEEQPEAIFTVVNLRLKMLHSALIAYISGNSRQSVACIGLS</sequence>
<dbReference type="EMBL" id="JBBNAE010000005">
    <property type="protein sequence ID" value="KAK9123705.1"/>
    <property type="molecule type" value="Genomic_DNA"/>
</dbReference>
<gene>
    <name evidence="1" type="ORF">Sjap_013307</name>
</gene>
<protein>
    <submittedName>
        <fullName evidence="1">Uncharacterized protein</fullName>
    </submittedName>
</protein>
<name>A0AAP0IYV4_9MAGN</name>
<proteinExistence type="predicted"/>